<accession>A0ABS4SDR4</accession>
<proteinExistence type="predicted"/>
<keyword evidence="3" id="KW-1185">Reference proteome</keyword>
<dbReference type="EMBL" id="JAGINP010000001">
    <property type="protein sequence ID" value="MBP2290709.1"/>
    <property type="molecule type" value="Genomic_DNA"/>
</dbReference>
<protein>
    <recommendedName>
        <fullName evidence="4">DUF1876 domain-containing protein</fullName>
    </recommendedName>
</protein>
<evidence type="ECO:0000256" key="1">
    <source>
        <dbReference type="SAM" id="Coils"/>
    </source>
</evidence>
<keyword evidence="1" id="KW-0175">Coiled coil</keyword>
<feature type="coiled-coil region" evidence="1">
    <location>
        <begin position="74"/>
        <end position="101"/>
    </location>
</feature>
<dbReference type="RefSeq" id="WP_209763113.1">
    <property type="nucleotide sequence ID" value="NZ_JAGINP010000001.1"/>
</dbReference>
<name>A0ABS4SDR4_9PROT</name>
<organism evidence="2 3">
    <name type="scientific">Azospirillum rugosum</name>
    <dbReference type="NCBI Taxonomy" id="416170"/>
    <lineage>
        <taxon>Bacteria</taxon>
        <taxon>Pseudomonadati</taxon>
        <taxon>Pseudomonadota</taxon>
        <taxon>Alphaproteobacteria</taxon>
        <taxon>Rhodospirillales</taxon>
        <taxon>Azospirillaceae</taxon>
        <taxon>Azospirillum</taxon>
    </lineage>
</organism>
<evidence type="ECO:0008006" key="4">
    <source>
        <dbReference type="Google" id="ProtNLM"/>
    </source>
</evidence>
<sequence length="101" mass="10895">MKTEKHAYEFLVRWDRDGRLSGAHAQFRYVTRDEDGAVLGEFIGAAEPVAVAGADGFPLSDILDQTLTAALAECNAMAVQLAEVTAERDALRAEAERQAGT</sequence>
<comment type="caution">
    <text evidence="2">The sequence shown here is derived from an EMBL/GenBank/DDBJ whole genome shotgun (WGS) entry which is preliminary data.</text>
</comment>
<dbReference type="Proteomes" id="UP000781958">
    <property type="component" value="Unassembled WGS sequence"/>
</dbReference>
<evidence type="ECO:0000313" key="2">
    <source>
        <dbReference type="EMBL" id="MBP2290709.1"/>
    </source>
</evidence>
<gene>
    <name evidence="2" type="ORF">J2851_000446</name>
</gene>
<reference evidence="2 3" key="1">
    <citation type="submission" date="2021-03" db="EMBL/GenBank/DDBJ databases">
        <title>Genomic Encyclopedia of Type Strains, Phase III (KMG-III): the genomes of soil and plant-associated and newly described type strains.</title>
        <authorList>
            <person name="Whitman W."/>
        </authorList>
    </citation>
    <scope>NUCLEOTIDE SEQUENCE [LARGE SCALE GENOMIC DNA]</scope>
    <source>
        <strain evidence="2 3">IMMIB AFH-6</strain>
    </source>
</reference>
<evidence type="ECO:0000313" key="3">
    <source>
        <dbReference type="Proteomes" id="UP000781958"/>
    </source>
</evidence>